<organism evidence="2 3">
    <name type="scientific">Oedothorax gibbosus</name>
    <dbReference type="NCBI Taxonomy" id="931172"/>
    <lineage>
        <taxon>Eukaryota</taxon>
        <taxon>Metazoa</taxon>
        <taxon>Ecdysozoa</taxon>
        <taxon>Arthropoda</taxon>
        <taxon>Chelicerata</taxon>
        <taxon>Arachnida</taxon>
        <taxon>Araneae</taxon>
        <taxon>Araneomorphae</taxon>
        <taxon>Entelegynae</taxon>
        <taxon>Araneoidea</taxon>
        <taxon>Linyphiidae</taxon>
        <taxon>Erigoninae</taxon>
        <taxon>Oedothorax</taxon>
    </lineage>
</organism>
<evidence type="ECO:0000313" key="3">
    <source>
        <dbReference type="Proteomes" id="UP000827092"/>
    </source>
</evidence>
<gene>
    <name evidence="2" type="ORF">JTE90_019349</name>
</gene>
<feature type="region of interest" description="Disordered" evidence="1">
    <location>
        <begin position="1"/>
        <end position="71"/>
    </location>
</feature>
<comment type="caution">
    <text evidence="2">The sequence shown here is derived from an EMBL/GenBank/DDBJ whole genome shotgun (WGS) entry which is preliminary data.</text>
</comment>
<dbReference type="EMBL" id="JAFNEN010000363">
    <property type="protein sequence ID" value="KAG8184751.1"/>
    <property type="molecule type" value="Genomic_DNA"/>
</dbReference>
<sequence length="113" mass="13427">MAQLLPISVHECTGERERDGEREREGVRERKRGREREGERERERERGREREGERERGREREGERERPAKVTAHCHKRGLTTFKIYTLRSVCRKQRVGSGWEVTVNVPVSINFV</sequence>
<dbReference type="Proteomes" id="UP000827092">
    <property type="component" value="Unassembled WGS sequence"/>
</dbReference>
<keyword evidence="3" id="KW-1185">Reference proteome</keyword>
<dbReference type="AlphaFoldDB" id="A0AAV6UM97"/>
<reference evidence="2 3" key="1">
    <citation type="journal article" date="2022" name="Nat. Ecol. Evol.">
        <title>A masculinizing supergene underlies an exaggerated male reproductive morph in a spider.</title>
        <authorList>
            <person name="Hendrickx F."/>
            <person name="De Corte Z."/>
            <person name="Sonet G."/>
            <person name="Van Belleghem S.M."/>
            <person name="Kostlbacher S."/>
            <person name="Vangestel C."/>
        </authorList>
    </citation>
    <scope>NUCLEOTIDE SEQUENCE [LARGE SCALE GENOMIC DNA]</scope>
    <source>
        <strain evidence="2">W744_W776</strain>
    </source>
</reference>
<evidence type="ECO:0000313" key="2">
    <source>
        <dbReference type="EMBL" id="KAG8184751.1"/>
    </source>
</evidence>
<proteinExistence type="predicted"/>
<accession>A0AAV6UM97</accession>
<protein>
    <submittedName>
        <fullName evidence="2">Uncharacterized protein</fullName>
    </submittedName>
</protein>
<evidence type="ECO:0000256" key="1">
    <source>
        <dbReference type="SAM" id="MobiDB-lite"/>
    </source>
</evidence>
<feature type="compositionally biased region" description="Basic and acidic residues" evidence="1">
    <location>
        <begin position="12"/>
        <end position="68"/>
    </location>
</feature>
<name>A0AAV6UM97_9ARAC</name>